<dbReference type="EMBL" id="JAPDRK010000008">
    <property type="protein sequence ID" value="KAJ9609692.1"/>
    <property type="molecule type" value="Genomic_DNA"/>
</dbReference>
<sequence>MCRWYRNAYACSHIGELTRDRTGCDRYDRQTAKCEKGKLNPSIPHVDYECGDCQVKRPAPSHQVNYCFLEGSTPQMTLPYLPYSSPLSKSIPQFSGPTKQSDEPDEYSADLTEFGFMYSYGQKRKPKEDLNKTLTTKRSKPILGCSITDAADIPQIPMVDPAFLVEQDSKNVQPGESRGEASRPTLPKLRTKTDEMDWTPSGNKPSAGDSPVSPMSLMTLDLKPTAPAQPSVAGDEARKQLEEDRLAQEYYAGEFEQPTFQPAQPVKLYCGFPTYEQLGNSVIAQIVSGEYTAETIRQEATFLALTPEDQQQLLLSYEHILQRDDAHPIGPQRPIEERPKMGIRQRLKAKARQFGHHKTLPSAACRENIVFAKESVHPYACAECAKHNPTNQFTTDSRPTTASGKKRSSDEFEEDYGSEDFRTYIDKRLSRSAGLDLNLSVPPKRTRNSRGTYSSDAPQFRERRANTRGYEEPTFVATLNPATDLEFINMPDAMPQEPQVLPTNEVFKRHSPPRRGRPGSSGEGRNTMYSIGSVKTTRPARRSDSSDGPVSPLTPPRWPYGGPAHRKLQAVTLRNTVEHQPIYVHPAYQASFRADISHPGPIKALPPVLSQNQAHQIQEQIRQQKDRQLKRYKATKDQVEQDMYWGQYTAAQIKNSDKFKSLQPQDQYDLMENYKGNLRQEEPRREVPVDRVKRRPVPQRQVFERKGGVIERFADWLFGRT</sequence>
<feature type="compositionally biased region" description="Polar residues" evidence="1">
    <location>
        <begin position="388"/>
        <end position="403"/>
    </location>
</feature>
<dbReference type="Proteomes" id="UP001172673">
    <property type="component" value="Unassembled WGS sequence"/>
</dbReference>
<evidence type="ECO:0000313" key="3">
    <source>
        <dbReference type="Proteomes" id="UP001172673"/>
    </source>
</evidence>
<gene>
    <name evidence="2" type="ORF">H2200_006020</name>
</gene>
<accession>A0AA38XA56</accession>
<organism evidence="2 3">
    <name type="scientific">Cladophialophora chaetospira</name>
    <dbReference type="NCBI Taxonomy" id="386627"/>
    <lineage>
        <taxon>Eukaryota</taxon>
        <taxon>Fungi</taxon>
        <taxon>Dikarya</taxon>
        <taxon>Ascomycota</taxon>
        <taxon>Pezizomycotina</taxon>
        <taxon>Eurotiomycetes</taxon>
        <taxon>Chaetothyriomycetidae</taxon>
        <taxon>Chaetothyriales</taxon>
        <taxon>Herpotrichiellaceae</taxon>
        <taxon>Cladophialophora</taxon>
    </lineage>
</organism>
<feature type="compositionally biased region" description="Polar residues" evidence="1">
    <location>
        <begin position="523"/>
        <end position="536"/>
    </location>
</feature>
<evidence type="ECO:0000256" key="1">
    <source>
        <dbReference type="SAM" id="MobiDB-lite"/>
    </source>
</evidence>
<comment type="caution">
    <text evidence="2">The sequence shown here is derived from an EMBL/GenBank/DDBJ whole genome shotgun (WGS) entry which is preliminary data.</text>
</comment>
<protein>
    <submittedName>
        <fullName evidence="2">Uncharacterized protein</fullName>
    </submittedName>
</protein>
<name>A0AA38XA56_9EURO</name>
<reference evidence="2" key="1">
    <citation type="submission" date="2022-10" db="EMBL/GenBank/DDBJ databases">
        <title>Culturing micro-colonial fungi from biological soil crusts in the Mojave desert and describing Neophaeococcomyces mojavensis, and introducing the new genera and species Taxawa tesnikishii.</title>
        <authorList>
            <person name="Kurbessoian T."/>
            <person name="Stajich J.E."/>
        </authorList>
    </citation>
    <scope>NUCLEOTIDE SEQUENCE</scope>
    <source>
        <strain evidence="2">TK_41</strain>
    </source>
</reference>
<proteinExistence type="predicted"/>
<feature type="region of interest" description="Disordered" evidence="1">
    <location>
        <begin position="388"/>
        <end position="416"/>
    </location>
</feature>
<feature type="region of interest" description="Disordered" evidence="1">
    <location>
        <begin position="170"/>
        <end position="217"/>
    </location>
</feature>
<keyword evidence="3" id="KW-1185">Reference proteome</keyword>
<evidence type="ECO:0000313" key="2">
    <source>
        <dbReference type="EMBL" id="KAJ9609692.1"/>
    </source>
</evidence>
<feature type="region of interest" description="Disordered" evidence="1">
    <location>
        <begin position="436"/>
        <end position="466"/>
    </location>
</feature>
<feature type="region of interest" description="Disordered" evidence="1">
    <location>
        <begin position="503"/>
        <end position="563"/>
    </location>
</feature>
<dbReference type="AlphaFoldDB" id="A0AA38XA56"/>